<dbReference type="PANTHER" id="PTHR23113:SF363">
    <property type="entry name" value="PROTEIN SON OF SEVENLESS"/>
    <property type="match status" value="1"/>
</dbReference>
<dbReference type="EMBL" id="MU006002">
    <property type="protein sequence ID" value="KAF2858818.1"/>
    <property type="molecule type" value="Genomic_DNA"/>
</dbReference>
<feature type="compositionally biased region" description="Low complexity" evidence="3">
    <location>
        <begin position="131"/>
        <end position="143"/>
    </location>
</feature>
<feature type="domain" description="Ras-GEF" evidence="4">
    <location>
        <begin position="843"/>
        <end position="1083"/>
    </location>
</feature>
<evidence type="ECO:0000313" key="7">
    <source>
        <dbReference type="Proteomes" id="UP000799421"/>
    </source>
</evidence>
<feature type="region of interest" description="Disordered" evidence="3">
    <location>
        <begin position="598"/>
        <end position="686"/>
    </location>
</feature>
<feature type="region of interest" description="Disordered" evidence="3">
    <location>
        <begin position="1"/>
        <end position="25"/>
    </location>
</feature>
<feature type="compositionally biased region" description="Basic and acidic residues" evidence="3">
    <location>
        <begin position="598"/>
        <end position="616"/>
    </location>
</feature>
<evidence type="ECO:0000256" key="1">
    <source>
        <dbReference type="ARBA" id="ARBA00022658"/>
    </source>
</evidence>
<evidence type="ECO:0000256" key="3">
    <source>
        <dbReference type="SAM" id="MobiDB-lite"/>
    </source>
</evidence>
<dbReference type="PROSITE" id="PS50009">
    <property type="entry name" value="RASGEF_CAT"/>
    <property type="match status" value="1"/>
</dbReference>
<dbReference type="SUPFAM" id="SSF48366">
    <property type="entry name" value="Ras GEF"/>
    <property type="match status" value="1"/>
</dbReference>
<feature type="domain" description="N-terminal Ras-GEF" evidence="5">
    <location>
        <begin position="223"/>
        <end position="346"/>
    </location>
</feature>
<dbReference type="InterPro" id="IPR000651">
    <property type="entry name" value="Ras-like_Gua-exchang_fac_N"/>
</dbReference>
<organism evidence="6 7">
    <name type="scientific">Piedraia hortae CBS 480.64</name>
    <dbReference type="NCBI Taxonomy" id="1314780"/>
    <lineage>
        <taxon>Eukaryota</taxon>
        <taxon>Fungi</taxon>
        <taxon>Dikarya</taxon>
        <taxon>Ascomycota</taxon>
        <taxon>Pezizomycotina</taxon>
        <taxon>Dothideomycetes</taxon>
        <taxon>Dothideomycetidae</taxon>
        <taxon>Capnodiales</taxon>
        <taxon>Piedraiaceae</taxon>
        <taxon>Piedraia</taxon>
    </lineage>
</organism>
<feature type="region of interest" description="Disordered" evidence="3">
    <location>
        <begin position="495"/>
        <end position="554"/>
    </location>
</feature>
<dbReference type="AlphaFoldDB" id="A0A6A7BWF3"/>
<dbReference type="Gene3D" id="1.20.870.10">
    <property type="entry name" value="Son of sevenless (SoS) protein Chain: S domain 1"/>
    <property type="match status" value="1"/>
</dbReference>
<dbReference type="SMART" id="SM00147">
    <property type="entry name" value="RasGEF"/>
    <property type="match status" value="1"/>
</dbReference>
<evidence type="ECO:0000313" key="6">
    <source>
        <dbReference type="EMBL" id="KAF2858818.1"/>
    </source>
</evidence>
<dbReference type="PANTHER" id="PTHR23113">
    <property type="entry name" value="GUANINE NUCLEOTIDE EXCHANGE FACTOR"/>
    <property type="match status" value="1"/>
</dbReference>
<evidence type="ECO:0000256" key="2">
    <source>
        <dbReference type="PROSITE-ProRule" id="PRU00168"/>
    </source>
</evidence>
<keyword evidence="1 2" id="KW-0344">Guanine-nucleotide releasing factor</keyword>
<dbReference type="Pfam" id="PF00618">
    <property type="entry name" value="RasGEF_N"/>
    <property type="match status" value="1"/>
</dbReference>
<dbReference type="OrthoDB" id="10254377at2759"/>
<feature type="compositionally biased region" description="Polar residues" evidence="3">
    <location>
        <begin position="505"/>
        <end position="518"/>
    </location>
</feature>
<feature type="region of interest" description="Disordered" evidence="3">
    <location>
        <begin position="124"/>
        <end position="144"/>
    </location>
</feature>
<feature type="compositionally biased region" description="Basic and acidic residues" evidence="3">
    <location>
        <begin position="519"/>
        <end position="534"/>
    </location>
</feature>
<dbReference type="InterPro" id="IPR001895">
    <property type="entry name" value="RASGEF_cat_dom"/>
</dbReference>
<dbReference type="Proteomes" id="UP000799421">
    <property type="component" value="Unassembled WGS sequence"/>
</dbReference>
<name>A0A6A7BWF3_9PEZI</name>
<evidence type="ECO:0000259" key="4">
    <source>
        <dbReference type="PROSITE" id="PS50009"/>
    </source>
</evidence>
<protein>
    <submittedName>
        <fullName evidence="6">Ras GEF</fullName>
    </submittedName>
</protein>
<dbReference type="Gene3D" id="1.10.840.10">
    <property type="entry name" value="Ras guanine-nucleotide exchange factors catalytic domain"/>
    <property type="match status" value="1"/>
</dbReference>
<dbReference type="GO" id="GO:0005886">
    <property type="term" value="C:plasma membrane"/>
    <property type="evidence" value="ECO:0007669"/>
    <property type="project" value="TreeGrafter"/>
</dbReference>
<feature type="region of interest" description="Disordered" evidence="3">
    <location>
        <begin position="360"/>
        <end position="411"/>
    </location>
</feature>
<evidence type="ECO:0000259" key="5">
    <source>
        <dbReference type="PROSITE" id="PS50212"/>
    </source>
</evidence>
<dbReference type="InterPro" id="IPR008937">
    <property type="entry name" value="Ras-like_GEF"/>
</dbReference>
<reference evidence="6" key="1">
    <citation type="journal article" date="2020" name="Stud. Mycol.">
        <title>101 Dothideomycetes genomes: a test case for predicting lifestyles and emergence of pathogens.</title>
        <authorList>
            <person name="Haridas S."/>
            <person name="Albert R."/>
            <person name="Binder M."/>
            <person name="Bloem J."/>
            <person name="Labutti K."/>
            <person name="Salamov A."/>
            <person name="Andreopoulos B."/>
            <person name="Baker S."/>
            <person name="Barry K."/>
            <person name="Bills G."/>
            <person name="Bluhm B."/>
            <person name="Cannon C."/>
            <person name="Castanera R."/>
            <person name="Culley D."/>
            <person name="Daum C."/>
            <person name="Ezra D."/>
            <person name="Gonzalez J."/>
            <person name="Henrissat B."/>
            <person name="Kuo A."/>
            <person name="Liang C."/>
            <person name="Lipzen A."/>
            <person name="Lutzoni F."/>
            <person name="Magnuson J."/>
            <person name="Mondo S."/>
            <person name="Nolan M."/>
            <person name="Ohm R."/>
            <person name="Pangilinan J."/>
            <person name="Park H.-J."/>
            <person name="Ramirez L."/>
            <person name="Alfaro M."/>
            <person name="Sun H."/>
            <person name="Tritt A."/>
            <person name="Yoshinaga Y."/>
            <person name="Zwiers L.-H."/>
            <person name="Turgeon B."/>
            <person name="Goodwin S."/>
            <person name="Spatafora J."/>
            <person name="Crous P."/>
            <person name="Grigoriev I."/>
        </authorList>
    </citation>
    <scope>NUCLEOTIDE SEQUENCE</scope>
    <source>
        <strain evidence="6">CBS 480.64</strain>
    </source>
</reference>
<dbReference type="InterPro" id="IPR023578">
    <property type="entry name" value="Ras_GEF_dom_sf"/>
</dbReference>
<gene>
    <name evidence="6" type="ORF">K470DRAFT_259424</name>
</gene>
<dbReference type="GO" id="GO:0005085">
    <property type="term" value="F:guanyl-nucleotide exchange factor activity"/>
    <property type="evidence" value="ECO:0007669"/>
    <property type="project" value="UniProtKB-KW"/>
</dbReference>
<keyword evidence="7" id="KW-1185">Reference proteome</keyword>
<dbReference type="Pfam" id="PF00617">
    <property type="entry name" value="RasGEF"/>
    <property type="match status" value="1"/>
</dbReference>
<dbReference type="PROSITE" id="PS50212">
    <property type="entry name" value="RASGEF_NTER"/>
    <property type="match status" value="1"/>
</dbReference>
<sequence length="1088" mass="118949">MDVRQGSTAGWKGPTAESISPERIAGASMNGSLVEDRMGRSIAGAESGETASRKGFSTGLLLDLAIPDHRLGIPDFSEHGTAYILEPTTENDHESCIVPPLFALPRPRTPPMPDWPPAAGLWGSKPQAAGISSPPDSPSSSISFTLHHNAVPSFPVKKSVSLSQIKSNATSASIEIEPPPGSAPALSAAPASAPPPPPAITPDLYDEIEADPKNPALVRFDPRSGAILAATPAMLVAHITSPVSLDYELLSDFFLAFRGFMSRSELLDHLAARMEWAVTSSKDSGRVVRVRTFVAIRHWILNFFRCDFYPDRELRQRFCSLVNGLAGRLSKGEGGSGNLNILGELKKCWRKTCALYWPEQSNGSPEADIEPGGEPATSDASIPPPITGGGGDFRRPSTPFRLATGSRNDAASRARIPVSPLSEASVYVLSSSVPFLRHVRPSSSRIPGSCNQRVSNLSDAVRADSSTTDPAEDDPLGALDAVCFRGGLVRGLLLQPSPIMPRPASSGTQSQCRNQSPSRDQKPTAKRMVGDARRMLGSRHGRPVSPKDQSATLSADAQRYAQRLTTRPDTPGKRPRTPPRADVLGAYVVHLYRNAFHEMDLPSPTDRRQRGQRKEEDIEPPQRLNSHVTTGSRSILIMDDTGNVPKPVRSSSVDRARSGSSRDVPAVRKRASSCQPSSDMAHPKAPEPMNSFNHWAHTSKPELRSSFKAEVVKLAQLPEGKKTEGVEDALLRLEGRPCNGSVLSAQDSARPFTPAIRSISRQVSSNPKSSFLLNENESLSDLSPPQVVNPKLSQTFFDDSVEDEATPKASPHPRTPESIASRREKGTLQARMVRHRPFILNFDAEVLADQLAIIEKDALDEIDWKELIECRWRPTALPIHNWVEFLKRGDCSGVDLVVSRFNLVVKWVTSECILTENLEERASTITHFIRIASACWTRRNYASTYQLTLGLLSSELSHLEKTWSLVPAAEKSTLAKLETLCLPQRNFKNLRAEMESSGREGGCIPFLGLYTHDLTFNAQQPIRVGDDGCLVNFGRQHRAASIVKSMLNLIEASSRYAHFELQPEALSRCLWIATLEGKELRRRGDGLC</sequence>
<feature type="region of interest" description="Disordered" evidence="3">
    <location>
        <begin position="802"/>
        <end position="821"/>
    </location>
</feature>
<accession>A0A6A7BWF3</accession>
<dbReference type="SMART" id="SM00229">
    <property type="entry name" value="RasGEFN"/>
    <property type="match status" value="1"/>
</dbReference>
<feature type="region of interest" description="Disordered" evidence="3">
    <location>
        <begin position="171"/>
        <end position="201"/>
    </location>
</feature>
<dbReference type="InterPro" id="IPR036964">
    <property type="entry name" value="RASGEF_cat_dom_sf"/>
</dbReference>
<dbReference type="GO" id="GO:0007265">
    <property type="term" value="P:Ras protein signal transduction"/>
    <property type="evidence" value="ECO:0007669"/>
    <property type="project" value="TreeGrafter"/>
</dbReference>
<feature type="region of interest" description="Disordered" evidence="3">
    <location>
        <begin position="563"/>
        <end position="582"/>
    </location>
</feature>
<proteinExistence type="predicted"/>
<feature type="compositionally biased region" description="Polar residues" evidence="3">
    <location>
        <begin position="623"/>
        <end position="633"/>
    </location>
</feature>
<dbReference type="CDD" id="cd06224">
    <property type="entry name" value="REM"/>
    <property type="match status" value="1"/>
</dbReference>